<proteinExistence type="predicted"/>
<dbReference type="RefSeq" id="WP_185673840.1">
    <property type="nucleotide sequence ID" value="NZ_JACHVB010000011.1"/>
</dbReference>
<evidence type="ECO:0000313" key="2">
    <source>
        <dbReference type="EMBL" id="MBC2592825.1"/>
    </source>
</evidence>
<feature type="transmembrane region" description="Helical" evidence="1">
    <location>
        <begin position="256"/>
        <end position="275"/>
    </location>
</feature>
<protein>
    <submittedName>
        <fullName evidence="2">Uncharacterized protein</fullName>
    </submittedName>
</protein>
<sequence>MSIMNIKLVNVIVLSVVIATAANGATILDGGWYWVSGSDTSDSSVSESSGSLEINFPTRQTVYSGVVAYFPEVSLQNTGDSVTLSFSLTTPSVSFPGGGWGNTLYSGLYNSGGKQLTSDATTWGPSTGNLFKNYSGFVTQGPIGAVSDMSINFQERSSDSGYSGLLFGATTIDSVNYPSGTISTSSTYDFSLTLTRTSNGLSYTIAYAGVSFSGTDIDPVTYDFDTFLLGFNQQAFANDSVFILSDVSVSPIPEPAGAMAIFLSVALILTLAVRVKRKS</sequence>
<dbReference type="AlphaFoldDB" id="A0A842H999"/>
<dbReference type="Proteomes" id="UP000546464">
    <property type="component" value="Unassembled WGS sequence"/>
</dbReference>
<keyword evidence="1" id="KW-0812">Transmembrane</keyword>
<evidence type="ECO:0000256" key="1">
    <source>
        <dbReference type="SAM" id="Phobius"/>
    </source>
</evidence>
<name>A0A842H999_9BACT</name>
<evidence type="ECO:0000313" key="3">
    <source>
        <dbReference type="Proteomes" id="UP000546464"/>
    </source>
</evidence>
<keyword evidence="1" id="KW-1133">Transmembrane helix</keyword>
<organism evidence="2 3">
    <name type="scientific">Ruficoccus amylovorans</name>
    <dbReference type="NCBI Taxonomy" id="1804625"/>
    <lineage>
        <taxon>Bacteria</taxon>
        <taxon>Pseudomonadati</taxon>
        <taxon>Verrucomicrobiota</taxon>
        <taxon>Opitutia</taxon>
        <taxon>Puniceicoccales</taxon>
        <taxon>Cerasicoccaceae</taxon>
        <taxon>Ruficoccus</taxon>
    </lineage>
</organism>
<comment type="caution">
    <text evidence="2">The sequence shown here is derived from an EMBL/GenBank/DDBJ whole genome shotgun (WGS) entry which is preliminary data.</text>
</comment>
<keyword evidence="1" id="KW-0472">Membrane</keyword>
<accession>A0A842H999</accession>
<reference evidence="2 3" key="1">
    <citation type="submission" date="2020-07" db="EMBL/GenBank/DDBJ databases">
        <authorList>
            <person name="Feng X."/>
        </authorList>
    </citation>
    <scope>NUCLEOTIDE SEQUENCE [LARGE SCALE GENOMIC DNA]</scope>
    <source>
        <strain evidence="2 3">JCM31066</strain>
    </source>
</reference>
<dbReference type="EMBL" id="JACHVB010000011">
    <property type="protein sequence ID" value="MBC2592825.1"/>
    <property type="molecule type" value="Genomic_DNA"/>
</dbReference>
<keyword evidence="3" id="KW-1185">Reference proteome</keyword>
<gene>
    <name evidence="2" type="ORF">H5P28_00980</name>
</gene>